<comment type="caution">
    <text evidence="2">The sequence shown here is derived from an EMBL/GenBank/DDBJ whole genome shotgun (WGS) entry which is preliminary data.</text>
</comment>
<sequence length="186" mass="20980">MRGLNILVVVSALTTVAYNNGWIHSVSPFLVDITNRREFTPAITFLNYNGAKILDAVKAAKEYFTAEEPKEETLSDMTAEAEKLFQEGNFRGSFSKYETIFETNKRKLGPRHQDTLSAEAQMANALQVNGNIQEASIILNKVLASQRHTLGMSHQQTLRTASFLAKNMRKQGKYKEALLRLEKLLQ</sequence>
<dbReference type="Proteomes" id="UP000708208">
    <property type="component" value="Unassembled WGS sequence"/>
</dbReference>
<reference evidence="2" key="1">
    <citation type="submission" date="2021-06" db="EMBL/GenBank/DDBJ databases">
        <authorList>
            <person name="Hodson N. C."/>
            <person name="Mongue J. A."/>
            <person name="Jaron S. K."/>
        </authorList>
    </citation>
    <scope>NUCLEOTIDE SEQUENCE</scope>
</reference>
<feature type="non-terminal residue" evidence="2">
    <location>
        <position position="186"/>
    </location>
</feature>
<proteinExistence type="predicted"/>
<keyword evidence="3" id="KW-1185">Reference proteome</keyword>
<evidence type="ECO:0000313" key="3">
    <source>
        <dbReference type="Proteomes" id="UP000708208"/>
    </source>
</evidence>
<feature type="chain" id="PRO_5035202756" evidence="1">
    <location>
        <begin position="22"/>
        <end position="186"/>
    </location>
</feature>
<evidence type="ECO:0000313" key="2">
    <source>
        <dbReference type="EMBL" id="CAG7816818.1"/>
    </source>
</evidence>
<dbReference type="OrthoDB" id="771227at2759"/>
<dbReference type="Pfam" id="PF13424">
    <property type="entry name" value="TPR_12"/>
    <property type="match status" value="1"/>
</dbReference>
<accession>A0A8J2KH69</accession>
<gene>
    <name evidence="2" type="ORF">AFUS01_LOCUS27417</name>
</gene>
<dbReference type="AlphaFoldDB" id="A0A8J2KH69"/>
<feature type="signal peptide" evidence="1">
    <location>
        <begin position="1"/>
        <end position="21"/>
    </location>
</feature>
<keyword evidence="1" id="KW-0732">Signal</keyword>
<protein>
    <submittedName>
        <fullName evidence="2">Uncharacterized protein</fullName>
    </submittedName>
</protein>
<dbReference type="EMBL" id="CAJVCH010379247">
    <property type="protein sequence ID" value="CAG7816818.1"/>
    <property type="molecule type" value="Genomic_DNA"/>
</dbReference>
<evidence type="ECO:0000256" key="1">
    <source>
        <dbReference type="SAM" id="SignalP"/>
    </source>
</evidence>
<organism evidence="2 3">
    <name type="scientific">Allacma fusca</name>
    <dbReference type="NCBI Taxonomy" id="39272"/>
    <lineage>
        <taxon>Eukaryota</taxon>
        <taxon>Metazoa</taxon>
        <taxon>Ecdysozoa</taxon>
        <taxon>Arthropoda</taxon>
        <taxon>Hexapoda</taxon>
        <taxon>Collembola</taxon>
        <taxon>Symphypleona</taxon>
        <taxon>Sminthuridae</taxon>
        <taxon>Allacma</taxon>
    </lineage>
</organism>
<name>A0A8J2KH69_9HEXA</name>